<comment type="caution">
    <text evidence="1">The sequence shown here is derived from an EMBL/GenBank/DDBJ whole genome shotgun (WGS) entry which is preliminary data.</text>
</comment>
<organism evidence="1 2">
    <name type="scientific">Penicillium nordicum</name>
    <dbReference type="NCBI Taxonomy" id="229535"/>
    <lineage>
        <taxon>Eukaryota</taxon>
        <taxon>Fungi</taxon>
        <taxon>Dikarya</taxon>
        <taxon>Ascomycota</taxon>
        <taxon>Pezizomycotina</taxon>
        <taxon>Eurotiomycetes</taxon>
        <taxon>Eurotiomycetidae</taxon>
        <taxon>Eurotiales</taxon>
        <taxon>Aspergillaceae</taxon>
        <taxon>Penicillium</taxon>
    </lineage>
</organism>
<evidence type="ECO:0000313" key="1">
    <source>
        <dbReference type="EMBL" id="KOS36120.1"/>
    </source>
</evidence>
<sequence length="11" mass="1310">NVSYPVDRPYT</sequence>
<evidence type="ECO:0000313" key="2">
    <source>
        <dbReference type="Proteomes" id="UP000037696"/>
    </source>
</evidence>
<dbReference type="Proteomes" id="UP000037696">
    <property type="component" value="Unassembled WGS sequence"/>
</dbReference>
<proteinExistence type="predicted"/>
<protein>
    <submittedName>
        <fullName evidence="1">Uncharacterized protein</fullName>
    </submittedName>
</protein>
<feature type="non-terminal residue" evidence="1">
    <location>
        <position position="1"/>
    </location>
</feature>
<gene>
    <name evidence="1" type="ORF">ACN38_g13180</name>
</gene>
<accession>A0A0M8NXE4</accession>
<dbReference type="EMBL" id="LHQQ01000758">
    <property type="protein sequence ID" value="KOS36120.1"/>
    <property type="molecule type" value="Genomic_DNA"/>
</dbReference>
<reference evidence="1 2" key="1">
    <citation type="submission" date="2015-08" db="EMBL/GenBank/DDBJ databases">
        <title>Genome sequencing of Penicillium nordicum.</title>
        <authorList>
            <person name="Nguyen H.D."/>
            <person name="Seifert K.A."/>
        </authorList>
    </citation>
    <scope>NUCLEOTIDE SEQUENCE [LARGE SCALE GENOMIC DNA]</scope>
    <source>
        <strain evidence="1 2">DAOMC 185683</strain>
    </source>
</reference>
<name>A0A0M8NXE4_9EURO</name>
<keyword evidence="2" id="KW-1185">Reference proteome</keyword>